<accession>A0A195CHW3</accession>
<proteinExistence type="predicted"/>
<keyword evidence="3" id="KW-1185">Reference proteome</keyword>
<evidence type="ECO:0000313" key="3">
    <source>
        <dbReference type="Proteomes" id="UP000078542"/>
    </source>
</evidence>
<dbReference type="EMBL" id="KQ977721">
    <property type="protein sequence ID" value="KYN00326.1"/>
    <property type="molecule type" value="Genomic_DNA"/>
</dbReference>
<protein>
    <submittedName>
        <fullName evidence="2">Uncharacterized protein</fullName>
    </submittedName>
</protein>
<dbReference type="AlphaFoldDB" id="A0A195CHW3"/>
<evidence type="ECO:0000256" key="1">
    <source>
        <dbReference type="SAM" id="MobiDB-lite"/>
    </source>
</evidence>
<feature type="region of interest" description="Disordered" evidence="1">
    <location>
        <begin position="1"/>
        <end position="35"/>
    </location>
</feature>
<evidence type="ECO:0000313" key="2">
    <source>
        <dbReference type="EMBL" id="KYN00326.1"/>
    </source>
</evidence>
<gene>
    <name evidence="2" type="ORF">ALC62_08816</name>
</gene>
<organism evidence="2 3">
    <name type="scientific">Cyphomyrmex costatus</name>
    <dbReference type="NCBI Taxonomy" id="456900"/>
    <lineage>
        <taxon>Eukaryota</taxon>
        <taxon>Metazoa</taxon>
        <taxon>Ecdysozoa</taxon>
        <taxon>Arthropoda</taxon>
        <taxon>Hexapoda</taxon>
        <taxon>Insecta</taxon>
        <taxon>Pterygota</taxon>
        <taxon>Neoptera</taxon>
        <taxon>Endopterygota</taxon>
        <taxon>Hymenoptera</taxon>
        <taxon>Apocrita</taxon>
        <taxon>Aculeata</taxon>
        <taxon>Formicoidea</taxon>
        <taxon>Formicidae</taxon>
        <taxon>Myrmicinae</taxon>
        <taxon>Cyphomyrmex</taxon>
    </lineage>
</organism>
<feature type="compositionally biased region" description="Basic and acidic residues" evidence="1">
    <location>
        <begin position="1"/>
        <end position="15"/>
    </location>
</feature>
<dbReference type="Proteomes" id="UP000078542">
    <property type="component" value="Unassembled WGS sequence"/>
</dbReference>
<reference evidence="2 3" key="1">
    <citation type="submission" date="2016-03" db="EMBL/GenBank/DDBJ databases">
        <title>Cyphomyrmex costatus WGS genome.</title>
        <authorList>
            <person name="Nygaard S."/>
            <person name="Hu H."/>
            <person name="Boomsma J."/>
            <person name="Zhang G."/>
        </authorList>
    </citation>
    <scope>NUCLEOTIDE SEQUENCE [LARGE SCALE GENOMIC DNA]</scope>
    <source>
        <strain evidence="2">MS0001</strain>
        <tissue evidence="2">Whole body</tissue>
    </source>
</reference>
<feature type="non-terminal residue" evidence="2">
    <location>
        <position position="1"/>
    </location>
</feature>
<name>A0A195CHW3_9HYME</name>
<sequence>PAEVKFRKLSRRDNLPRSTGNYSPFAAYPAKSRDRSSGSINYLYLRGYCRTLQPNGGRWTSPPVYREEAKFSTGKASQQAPLRWPLRCGRKETRNKYSEAQRRAWERHAARYGGRSPHRGLELELDGSPARKIHIFKYFSHGPQSPRHAALPPTACYPLRTYYLPAGKLGQRTRRVQWRDGGAVTRPEDSIFSSKFSVADFEPINQTDQSRGAASRSGSPYRNSLAYRVQACVTPRTWFSEELLWTEEDVSRPVCFFSEYPLRLARVMVVHQTNSGSFYEASSVWRWLAAAAAAATAVAG</sequence>